<dbReference type="PANTHER" id="PTHR14379:SF51">
    <property type="entry name" value="NYN DOMAIN-CONTAINING PROTEIN"/>
    <property type="match status" value="1"/>
</dbReference>
<name>A0A6J0MA08_RAPSA</name>
<dbReference type="OrthoDB" id="1024499at2759"/>
<evidence type="ECO:0000313" key="3">
    <source>
        <dbReference type="RefSeq" id="XP_018468919.1"/>
    </source>
</evidence>
<evidence type="ECO:0000313" key="2">
    <source>
        <dbReference type="Proteomes" id="UP000504610"/>
    </source>
</evidence>
<dbReference type="PANTHER" id="PTHR14379">
    <property type="entry name" value="LIMKAIN B LKAP"/>
    <property type="match status" value="1"/>
</dbReference>
<dbReference type="RefSeq" id="XP_018468919.1">
    <property type="nucleotide sequence ID" value="XM_018613417.2"/>
</dbReference>
<keyword evidence="2" id="KW-1185">Reference proteome</keyword>
<dbReference type="AlphaFoldDB" id="A0A6J0MA08"/>
<proteinExistence type="predicted"/>
<feature type="compositionally biased region" description="Basic and acidic residues" evidence="1">
    <location>
        <begin position="384"/>
        <end position="393"/>
    </location>
</feature>
<sequence length="393" mass="45750">MGEEGETIEFYNDHLTYFFWNVDDYPVPVDTDVKTVRSNIVDALNQMGFWGNMFFYVNSKQLTSNEVELFKAANILYIPDGTDVYRDKLADVHDVDTSFYLILSTGSTPAQHRNIALFVKPNSDPDSELQRVLNCLKSRGHNVLLVELPPDEECLLSVDSLVKYSRLLGGGKPRHKKELTDDDLRPVYSWELRDEDDEFDDSNFSNKKMLDFSERIRHLKGINRTVIFWDTVDCPFPPSLSPDQIFDKIKTALWERGYGDYITIWAYYDHRKWSPDMCLGDKTWASRIYFLPGGDGASRRIRMLSDMYLLSRDSPLRCCRGSLILVSDHFAGDPYYMEWFRLMQWRKYYLVLLVPSEISNISESPDEWPRYLLDSPPETSEEPLPEKPKLDAT</sequence>
<protein>
    <submittedName>
        <fullName evidence="3">Uncharacterized protein LOC108840578</fullName>
    </submittedName>
</protein>
<organism evidence="2 3">
    <name type="scientific">Raphanus sativus</name>
    <name type="common">Radish</name>
    <name type="synonym">Raphanus raphanistrum var. sativus</name>
    <dbReference type="NCBI Taxonomy" id="3726"/>
    <lineage>
        <taxon>Eukaryota</taxon>
        <taxon>Viridiplantae</taxon>
        <taxon>Streptophyta</taxon>
        <taxon>Embryophyta</taxon>
        <taxon>Tracheophyta</taxon>
        <taxon>Spermatophyta</taxon>
        <taxon>Magnoliopsida</taxon>
        <taxon>eudicotyledons</taxon>
        <taxon>Gunneridae</taxon>
        <taxon>Pentapetalae</taxon>
        <taxon>rosids</taxon>
        <taxon>malvids</taxon>
        <taxon>Brassicales</taxon>
        <taxon>Brassicaceae</taxon>
        <taxon>Brassiceae</taxon>
        <taxon>Raphanus</taxon>
    </lineage>
</organism>
<dbReference type="Proteomes" id="UP000504610">
    <property type="component" value="Chromosome 2"/>
</dbReference>
<dbReference type="InterPro" id="IPR024768">
    <property type="entry name" value="Marf1"/>
</dbReference>
<dbReference type="KEGG" id="rsz:108840578"/>
<feature type="region of interest" description="Disordered" evidence="1">
    <location>
        <begin position="364"/>
        <end position="393"/>
    </location>
</feature>
<dbReference type="GO" id="GO:0005777">
    <property type="term" value="C:peroxisome"/>
    <property type="evidence" value="ECO:0007669"/>
    <property type="project" value="InterPro"/>
</dbReference>
<dbReference type="GeneID" id="108840578"/>
<reference evidence="3" key="2">
    <citation type="submission" date="2025-08" db="UniProtKB">
        <authorList>
            <consortium name="RefSeq"/>
        </authorList>
    </citation>
    <scope>IDENTIFICATION</scope>
    <source>
        <tissue evidence="3">Leaf</tissue>
    </source>
</reference>
<gene>
    <name evidence="3" type="primary">LOC108840578</name>
</gene>
<evidence type="ECO:0000256" key="1">
    <source>
        <dbReference type="SAM" id="MobiDB-lite"/>
    </source>
</evidence>
<reference evidence="2" key="1">
    <citation type="journal article" date="2019" name="Database">
        <title>The radish genome database (RadishGD): an integrated information resource for radish genomics.</title>
        <authorList>
            <person name="Yu H.J."/>
            <person name="Baek S."/>
            <person name="Lee Y.J."/>
            <person name="Cho A."/>
            <person name="Mun J.H."/>
        </authorList>
    </citation>
    <scope>NUCLEOTIDE SEQUENCE [LARGE SCALE GENOMIC DNA]</scope>
    <source>
        <strain evidence="2">cv. WK10039</strain>
    </source>
</reference>
<accession>A0A6J0MA08</accession>
<dbReference type="GO" id="GO:0010468">
    <property type="term" value="P:regulation of gene expression"/>
    <property type="evidence" value="ECO:0007669"/>
    <property type="project" value="InterPro"/>
</dbReference>